<accession>A0A0N0GR72</accession>
<comment type="caution">
    <text evidence="2">The sequence shown here is derived from an EMBL/GenBank/DDBJ whole genome shotgun (WGS) entry which is preliminary data.</text>
</comment>
<protein>
    <submittedName>
        <fullName evidence="2">PEP-CTERM motif protein</fullName>
    </submittedName>
</protein>
<dbReference type="NCBIfam" id="TIGR02595">
    <property type="entry name" value="PEP_CTERM"/>
    <property type="match status" value="1"/>
</dbReference>
<proteinExistence type="predicted"/>
<evidence type="ECO:0000259" key="1">
    <source>
        <dbReference type="Pfam" id="PF07589"/>
    </source>
</evidence>
<dbReference type="AlphaFoldDB" id="A0A0N0GR72"/>
<feature type="domain" description="Ice-binding protein C-terminal" evidence="1">
    <location>
        <begin position="215"/>
        <end position="238"/>
    </location>
</feature>
<dbReference type="PATRIC" id="fig|857265.3.peg.416"/>
<keyword evidence="3" id="KW-1185">Reference proteome</keyword>
<name>A0A0N0GR72_9NEIS</name>
<evidence type="ECO:0000313" key="2">
    <source>
        <dbReference type="EMBL" id="KPC55388.1"/>
    </source>
</evidence>
<dbReference type="EMBL" id="LAQT01000001">
    <property type="protein sequence ID" value="KPC55388.1"/>
    <property type="molecule type" value="Genomic_DNA"/>
</dbReference>
<dbReference type="InterPro" id="IPR013424">
    <property type="entry name" value="Ice-binding_C"/>
</dbReference>
<organism evidence="2 3">
    <name type="scientific">Amantichitinum ursilacus</name>
    <dbReference type="NCBI Taxonomy" id="857265"/>
    <lineage>
        <taxon>Bacteria</taxon>
        <taxon>Pseudomonadati</taxon>
        <taxon>Pseudomonadota</taxon>
        <taxon>Betaproteobacteria</taxon>
        <taxon>Neisseriales</taxon>
        <taxon>Chitinibacteraceae</taxon>
        <taxon>Amantichitinum</taxon>
    </lineage>
</organism>
<evidence type="ECO:0000313" key="3">
    <source>
        <dbReference type="Proteomes" id="UP000037939"/>
    </source>
</evidence>
<dbReference type="Proteomes" id="UP000037939">
    <property type="component" value="Unassembled WGS sequence"/>
</dbReference>
<sequence>MRLAKTHWAAAAALLLTFAAPSHAAVQLSYPGFNLYFGYGVTADASSGTLTTSSGLTGDYGGYQYHYDKTTVSGITYTARDQSSTGALYTQYSLAWLADSGWQLSSFTNVTTGLVTGATSWASGSFVSVTGATTVGKDTVTVSPRQGGQSSSWTESYNNTIASDPSQAGWVGTNWSGGSRFDGYGNGNVPVVATDINGIASFTAYRFYDPIPTAAVPEPETWAMLGMGLVGVVAAKRRRDPQSPRA</sequence>
<dbReference type="Pfam" id="PF07589">
    <property type="entry name" value="PEP-CTERM"/>
    <property type="match status" value="1"/>
</dbReference>
<reference evidence="2 3" key="1">
    <citation type="submission" date="2015-07" db="EMBL/GenBank/DDBJ databases">
        <title>Draft genome sequence of the Amantichitinum ursilacus IGB-41, a new chitin-degrading bacterium.</title>
        <authorList>
            <person name="Kirstahler P."/>
            <person name="Guenther M."/>
            <person name="Grumaz C."/>
            <person name="Rupp S."/>
            <person name="Zibek S."/>
            <person name="Sohn K."/>
        </authorList>
    </citation>
    <scope>NUCLEOTIDE SEQUENCE [LARGE SCALE GENOMIC DNA]</scope>
    <source>
        <strain evidence="2 3">IGB-41</strain>
    </source>
</reference>
<gene>
    <name evidence="2" type="ORF">WG78_01985</name>
</gene>